<evidence type="ECO:0000256" key="1">
    <source>
        <dbReference type="SAM" id="MobiDB-lite"/>
    </source>
</evidence>
<gene>
    <name evidence="2" type="ORF">PsYK624_074030</name>
</gene>
<keyword evidence="3" id="KW-1185">Reference proteome</keyword>
<dbReference type="EMBL" id="BPQB01000020">
    <property type="protein sequence ID" value="GJE91254.1"/>
    <property type="molecule type" value="Genomic_DNA"/>
</dbReference>
<reference evidence="2 3" key="1">
    <citation type="submission" date="2021-08" db="EMBL/GenBank/DDBJ databases">
        <title>Draft Genome Sequence of Phanerochaete sordida strain YK-624.</title>
        <authorList>
            <person name="Mori T."/>
            <person name="Dohra H."/>
            <person name="Suzuki T."/>
            <person name="Kawagishi H."/>
            <person name="Hirai H."/>
        </authorList>
    </citation>
    <scope>NUCLEOTIDE SEQUENCE [LARGE SCALE GENOMIC DNA]</scope>
    <source>
        <strain evidence="2 3">YK-624</strain>
    </source>
</reference>
<sequence length="77" mass="8892">MRPKPSQYHGRKLSAHARENRGPSADRDQRVLGASNGPWKCSYHSKRRRQSNSRQVIAFSRSRTKRTCDLQKPSQLS</sequence>
<accession>A0A9P3LE48</accession>
<feature type="compositionally biased region" description="Basic and acidic residues" evidence="1">
    <location>
        <begin position="16"/>
        <end position="30"/>
    </location>
</feature>
<protein>
    <submittedName>
        <fullName evidence="2">Uncharacterized protein</fullName>
    </submittedName>
</protein>
<dbReference type="Proteomes" id="UP000703269">
    <property type="component" value="Unassembled WGS sequence"/>
</dbReference>
<feature type="compositionally biased region" description="Basic residues" evidence="1">
    <location>
        <begin position="1"/>
        <end position="15"/>
    </location>
</feature>
<name>A0A9P3LE48_9APHY</name>
<dbReference type="AlphaFoldDB" id="A0A9P3LE48"/>
<evidence type="ECO:0000313" key="3">
    <source>
        <dbReference type="Proteomes" id="UP000703269"/>
    </source>
</evidence>
<organism evidence="2 3">
    <name type="scientific">Phanerochaete sordida</name>
    <dbReference type="NCBI Taxonomy" id="48140"/>
    <lineage>
        <taxon>Eukaryota</taxon>
        <taxon>Fungi</taxon>
        <taxon>Dikarya</taxon>
        <taxon>Basidiomycota</taxon>
        <taxon>Agaricomycotina</taxon>
        <taxon>Agaricomycetes</taxon>
        <taxon>Polyporales</taxon>
        <taxon>Phanerochaetaceae</taxon>
        <taxon>Phanerochaete</taxon>
    </lineage>
</organism>
<evidence type="ECO:0000313" key="2">
    <source>
        <dbReference type="EMBL" id="GJE91254.1"/>
    </source>
</evidence>
<feature type="region of interest" description="Disordered" evidence="1">
    <location>
        <begin position="1"/>
        <end position="77"/>
    </location>
</feature>
<comment type="caution">
    <text evidence="2">The sequence shown here is derived from an EMBL/GenBank/DDBJ whole genome shotgun (WGS) entry which is preliminary data.</text>
</comment>
<proteinExistence type="predicted"/>